<dbReference type="KEGG" id="psoj:PHYSODRAFT_301108"/>
<keyword evidence="2" id="KW-1185">Reference proteome</keyword>
<sequence>MAHTGAAGPDIRDVLGVQGGNEEAAATGAQGTRAVGEVKFPVVEEGNLYGFIEHTGDQEQGMKYLSEAYNATKDVQIPPENAVLRACLHGDLCEKIGQHASALPYYDMATKYIKAVEPLSIRCTLAMDRQDETALLRERALRVVRTSEGLRKRETKVMDLFDDRVALFSMREKRRLKRQGGSEEISFTASS</sequence>
<gene>
    <name evidence="1" type="ORF">PHYSODRAFT_301108</name>
</gene>
<organism evidence="1 2">
    <name type="scientific">Phytophthora sojae (strain P6497)</name>
    <name type="common">Soybean stem and root rot agent</name>
    <name type="synonym">Phytophthora megasperma f. sp. glycines</name>
    <dbReference type="NCBI Taxonomy" id="1094619"/>
    <lineage>
        <taxon>Eukaryota</taxon>
        <taxon>Sar</taxon>
        <taxon>Stramenopiles</taxon>
        <taxon>Oomycota</taxon>
        <taxon>Peronosporomycetes</taxon>
        <taxon>Peronosporales</taxon>
        <taxon>Peronosporaceae</taxon>
        <taxon>Phytophthora</taxon>
    </lineage>
</organism>
<dbReference type="InParanoid" id="G4ZEG7"/>
<evidence type="ECO:0000313" key="2">
    <source>
        <dbReference type="Proteomes" id="UP000002640"/>
    </source>
</evidence>
<dbReference type="EMBL" id="JH159154">
    <property type="protein sequence ID" value="EGZ18432.1"/>
    <property type="molecule type" value="Genomic_DNA"/>
</dbReference>
<accession>G4ZEG7</accession>
<protein>
    <submittedName>
        <fullName evidence="1">Uncharacterized protein</fullName>
    </submittedName>
</protein>
<dbReference type="SMR" id="G4ZEG7"/>
<name>G4ZEG7_PHYSP</name>
<dbReference type="GeneID" id="20641947"/>
<dbReference type="Proteomes" id="UP000002640">
    <property type="component" value="Unassembled WGS sequence"/>
</dbReference>
<evidence type="ECO:0000313" key="1">
    <source>
        <dbReference type="EMBL" id="EGZ18432.1"/>
    </source>
</evidence>
<dbReference type="AlphaFoldDB" id="G4ZEG7"/>
<reference evidence="1 2" key="1">
    <citation type="journal article" date="2006" name="Science">
        <title>Phytophthora genome sequences uncover evolutionary origins and mechanisms of pathogenesis.</title>
        <authorList>
            <person name="Tyler B.M."/>
            <person name="Tripathy S."/>
            <person name="Zhang X."/>
            <person name="Dehal P."/>
            <person name="Jiang R.H."/>
            <person name="Aerts A."/>
            <person name="Arredondo F.D."/>
            <person name="Baxter L."/>
            <person name="Bensasson D."/>
            <person name="Beynon J.L."/>
            <person name="Chapman J."/>
            <person name="Damasceno C.M."/>
            <person name="Dorrance A.E."/>
            <person name="Dou D."/>
            <person name="Dickerman A.W."/>
            <person name="Dubchak I.L."/>
            <person name="Garbelotto M."/>
            <person name="Gijzen M."/>
            <person name="Gordon S.G."/>
            <person name="Govers F."/>
            <person name="Grunwald N.J."/>
            <person name="Huang W."/>
            <person name="Ivors K.L."/>
            <person name="Jones R.W."/>
            <person name="Kamoun S."/>
            <person name="Krampis K."/>
            <person name="Lamour K.H."/>
            <person name="Lee M.K."/>
            <person name="McDonald W.H."/>
            <person name="Medina M."/>
            <person name="Meijer H.J."/>
            <person name="Nordberg E.K."/>
            <person name="Maclean D.J."/>
            <person name="Ospina-Giraldo M.D."/>
            <person name="Morris P.F."/>
            <person name="Phuntumart V."/>
            <person name="Putnam N.H."/>
            <person name="Rash S."/>
            <person name="Rose J.K."/>
            <person name="Sakihama Y."/>
            <person name="Salamov A.A."/>
            <person name="Savidor A."/>
            <person name="Scheuring C.F."/>
            <person name="Smith B.M."/>
            <person name="Sobral B.W."/>
            <person name="Terry A."/>
            <person name="Torto-Alalibo T.A."/>
            <person name="Win J."/>
            <person name="Xu Z."/>
            <person name="Zhang H."/>
            <person name="Grigoriev I.V."/>
            <person name="Rokhsar D.S."/>
            <person name="Boore J.L."/>
        </authorList>
    </citation>
    <scope>NUCLEOTIDE SEQUENCE [LARGE SCALE GENOMIC DNA]</scope>
    <source>
        <strain evidence="1 2">P6497</strain>
    </source>
</reference>
<dbReference type="RefSeq" id="XP_009527490.1">
    <property type="nucleotide sequence ID" value="XM_009529195.1"/>
</dbReference>
<proteinExistence type="predicted"/>